<reference evidence="2" key="1">
    <citation type="submission" date="2017-11" db="EMBL/GenBank/DDBJ databases">
        <authorList>
            <person name="Kajale S.C."/>
            <person name="Sharma A."/>
        </authorList>
    </citation>
    <scope>NUCLEOTIDE SEQUENCE</scope>
    <source>
        <strain evidence="2">LS1_42</strain>
    </source>
</reference>
<proteinExistence type="predicted"/>
<dbReference type="InterPro" id="IPR053146">
    <property type="entry name" value="QDO-like"/>
</dbReference>
<dbReference type="Proteomes" id="UP000766904">
    <property type="component" value="Unassembled WGS sequence"/>
</dbReference>
<dbReference type="InterPro" id="IPR014710">
    <property type="entry name" value="RmlC-like_jellyroll"/>
</dbReference>
<dbReference type="SUPFAM" id="SSF51182">
    <property type="entry name" value="RmlC-like cupins"/>
    <property type="match status" value="1"/>
</dbReference>
<dbReference type="Pfam" id="PF07883">
    <property type="entry name" value="Cupin_2"/>
    <property type="match status" value="1"/>
</dbReference>
<accession>A0A8J8Q0P9</accession>
<dbReference type="PANTHER" id="PTHR36440:SF1">
    <property type="entry name" value="PUTATIVE (AFU_ORTHOLOGUE AFUA_8G07350)-RELATED"/>
    <property type="match status" value="1"/>
</dbReference>
<feature type="domain" description="Cupin type-2" evidence="1">
    <location>
        <begin position="36"/>
        <end position="99"/>
    </location>
</feature>
<name>A0A8J8Q0P9_9EURY</name>
<organism evidence="2 3">
    <name type="scientific">Natronococcus pandeyae</name>
    <dbReference type="NCBI Taxonomy" id="2055836"/>
    <lineage>
        <taxon>Archaea</taxon>
        <taxon>Methanobacteriati</taxon>
        <taxon>Methanobacteriota</taxon>
        <taxon>Stenosarchaea group</taxon>
        <taxon>Halobacteria</taxon>
        <taxon>Halobacteriales</taxon>
        <taxon>Natrialbaceae</taxon>
        <taxon>Natronococcus</taxon>
    </lineage>
</organism>
<dbReference type="InterPro" id="IPR011051">
    <property type="entry name" value="RmlC_Cupin_sf"/>
</dbReference>
<protein>
    <recommendedName>
        <fullName evidence="1">Cupin type-2 domain-containing protein</fullName>
    </recommendedName>
</protein>
<evidence type="ECO:0000259" key="1">
    <source>
        <dbReference type="Pfam" id="PF07883"/>
    </source>
</evidence>
<gene>
    <name evidence="2" type="ORF">CV102_18515</name>
</gene>
<evidence type="ECO:0000313" key="2">
    <source>
        <dbReference type="EMBL" id="TYL37291.1"/>
    </source>
</evidence>
<dbReference type="PANTHER" id="PTHR36440">
    <property type="entry name" value="PUTATIVE (AFU_ORTHOLOGUE AFUA_8G07350)-RELATED"/>
    <property type="match status" value="1"/>
</dbReference>
<dbReference type="InterPro" id="IPR013096">
    <property type="entry name" value="Cupin_2"/>
</dbReference>
<keyword evidence="3" id="KW-1185">Reference proteome</keyword>
<comment type="caution">
    <text evidence="2">The sequence shown here is derived from an EMBL/GenBank/DDBJ whole genome shotgun (WGS) entry which is preliminary data.</text>
</comment>
<dbReference type="AlphaFoldDB" id="A0A8J8Q0P9"/>
<dbReference type="Gene3D" id="2.60.120.10">
    <property type="entry name" value="Jelly Rolls"/>
    <property type="match status" value="1"/>
</dbReference>
<sequence>MLDSQEGDSYWCLGGVTVLKATGENTGGSFSMIEENIPAGVSPPLHVHHDDDELFYILEGTVTFEIGDDRFTATAGSTVYAPHSVPHTSLTEKDTRWLMFVHKPGLEQLWASVGRPADSWTVPEEPVSDEEMECLFDQLDKYGIEIVGNPLGTDGDLAV</sequence>
<dbReference type="EMBL" id="PHNJ01000011">
    <property type="protein sequence ID" value="TYL37291.1"/>
    <property type="molecule type" value="Genomic_DNA"/>
</dbReference>
<evidence type="ECO:0000313" key="3">
    <source>
        <dbReference type="Proteomes" id="UP000766904"/>
    </source>
</evidence>